<keyword evidence="3" id="KW-0558">Oxidation</keyword>
<evidence type="ECO:0000313" key="5">
    <source>
        <dbReference type="EnsemblMetazoa" id="GBRI005382-PA"/>
    </source>
</evidence>
<dbReference type="GO" id="GO:0006979">
    <property type="term" value="P:response to oxidative stress"/>
    <property type="evidence" value="ECO:0007669"/>
    <property type="project" value="UniProtKB-ARBA"/>
</dbReference>
<protein>
    <recommendedName>
        <fullName evidence="4">DJ-1/PfpI domain-containing protein</fullName>
    </recommendedName>
</protein>
<name>A0A1A9W3U5_9MUSC</name>
<dbReference type="Gene3D" id="3.40.50.880">
    <property type="match status" value="2"/>
</dbReference>
<keyword evidence="2" id="KW-0963">Cytoplasm</keyword>
<comment type="subcellular location">
    <subcellularLocation>
        <location evidence="1">Cytoplasm</location>
    </subcellularLocation>
</comment>
<dbReference type="GO" id="GO:0051896">
    <property type="term" value="P:regulation of phosphatidylinositol 3-kinase/protein kinase B signal transduction"/>
    <property type="evidence" value="ECO:0007669"/>
    <property type="project" value="UniProtKB-ARBA"/>
</dbReference>
<evidence type="ECO:0000256" key="3">
    <source>
        <dbReference type="ARBA" id="ARBA00023097"/>
    </source>
</evidence>
<accession>A0A1A9W3U5</accession>
<feature type="domain" description="DJ-1/PfpI" evidence="4">
    <location>
        <begin position="41"/>
        <end position="205"/>
    </location>
</feature>
<dbReference type="CDD" id="cd03135">
    <property type="entry name" value="GATase1_DJ-1"/>
    <property type="match status" value="2"/>
</dbReference>
<dbReference type="InterPro" id="IPR050325">
    <property type="entry name" value="Prot/Nucl_acid_deglycase"/>
</dbReference>
<evidence type="ECO:0000256" key="1">
    <source>
        <dbReference type="ARBA" id="ARBA00004496"/>
    </source>
</evidence>
<dbReference type="PANTHER" id="PTHR48094">
    <property type="entry name" value="PROTEIN/NUCLEIC ACID DEGLYCASE DJ-1-RELATED"/>
    <property type="match status" value="1"/>
</dbReference>
<dbReference type="GO" id="GO:0005634">
    <property type="term" value="C:nucleus"/>
    <property type="evidence" value="ECO:0007669"/>
    <property type="project" value="TreeGrafter"/>
</dbReference>
<dbReference type="FunFam" id="3.40.50.880:FF:000022">
    <property type="entry name" value="protein deglycase DJ-1"/>
    <property type="match status" value="1"/>
</dbReference>
<dbReference type="InterPro" id="IPR029062">
    <property type="entry name" value="Class_I_gatase-like"/>
</dbReference>
<dbReference type="AlphaFoldDB" id="A0A1A9W3U5"/>
<dbReference type="Pfam" id="PF01965">
    <property type="entry name" value="DJ-1_PfpI"/>
    <property type="match status" value="2"/>
</dbReference>
<sequence length="466" mass="51857">MNICRVFSHFNCSTKFISKFLLNSERSRNFCKKCEITKSGKSALLVFTEGSGEILVAVISDILRRTGIDVSICGLCDSEPTKCSKDVVIKPDTFVRQATKYKYDVVIIPGGLEGAKKMAKDVTLGKYLTQHYKEGRLLAAICCGPLVLAANNIAPGCRLTSYPARKGDLEKIYKYVDDEIIVQDGKLLTSRAPGTAMKFALKISEILAGNVKTREVAKELLIKDERKKRTNFSNLSRIFSQACRRAVQELNYKTRLRVSPFLANVEHSRLYSEKKSQTIKENKSALIIFTEGAEEMEVVISADVLRRAEIDVVLAGLCDDKPVKCAKDLVIVPDTALEKVVNRTFSAIVLPGGMDSNQTMAKNAYFGEYLKEKEKECYIAAICSGPLVLAAHKIGQGKRITSYPALELDFHRIYKYECEDVVVDGKMITSRGPGTVFQFALKIVELLRDKKKAEEVAKLLLVQDSC</sequence>
<dbReference type="Proteomes" id="UP000091820">
    <property type="component" value="Unassembled WGS sequence"/>
</dbReference>
<reference evidence="6" key="1">
    <citation type="submission" date="2014-03" db="EMBL/GenBank/DDBJ databases">
        <authorList>
            <person name="Aksoy S."/>
            <person name="Warren W."/>
            <person name="Wilson R.K."/>
        </authorList>
    </citation>
    <scope>NUCLEOTIDE SEQUENCE [LARGE SCALE GENOMIC DNA]</scope>
    <source>
        <strain evidence="6">IAEA</strain>
    </source>
</reference>
<dbReference type="GO" id="GO:1903189">
    <property type="term" value="P:glyoxal metabolic process"/>
    <property type="evidence" value="ECO:0007669"/>
    <property type="project" value="TreeGrafter"/>
</dbReference>
<proteinExistence type="predicted"/>
<organism evidence="5 6">
    <name type="scientific">Glossina brevipalpis</name>
    <dbReference type="NCBI Taxonomy" id="37001"/>
    <lineage>
        <taxon>Eukaryota</taxon>
        <taxon>Metazoa</taxon>
        <taxon>Ecdysozoa</taxon>
        <taxon>Arthropoda</taxon>
        <taxon>Hexapoda</taxon>
        <taxon>Insecta</taxon>
        <taxon>Pterygota</taxon>
        <taxon>Neoptera</taxon>
        <taxon>Endopterygota</taxon>
        <taxon>Diptera</taxon>
        <taxon>Brachycera</taxon>
        <taxon>Muscomorpha</taxon>
        <taxon>Hippoboscoidea</taxon>
        <taxon>Glossinidae</taxon>
        <taxon>Glossina</taxon>
    </lineage>
</organism>
<feature type="domain" description="DJ-1/PfpI" evidence="4">
    <location>
        <begin position="283"/>
        <end position="445"/>
    </location>
</feature>
<evidence type="ECO:0000313" key="6">
    <source>
        <dbReference type="Proteomes" id="UP000091820"/>
    </source>
</evidence>
<dbReference type="InterPro" id="IPR002818">
    <property type="entry name" value="DJ-1/PfpI"/>
</dbReference>
<reference evidence="5" key="2">
    <citation type="submission" date="2020-05" db="UniProtKB">
        <authorList>
            <consortium name="EnsemblMetazoa"/>
        </authorList>
    </citation>
    <scope>IDENTIFICATION</scope>
    <source>
        <strain evidence="5">IAEA</strain>
    </source>
</reference>
<dbReference type="EnsemblMetazoa" id="GBRI005382-RA">
    <property type="protein sequence ID" value="GBRI005382-PA"/>
    <property type="gene ID" value="GBRI005382"/>
</dbReference>
<evidence type="ECO:0000259" key="4">
    <source>
        <dbReference type="Pfam" id="PF01965"/>
    </source>
</evidence>
<evidence type="ECO:0000256" key="2">
    <source>
        <dbReference type="ARBA" id="ARBA00022490"/>
    </source>
</evidence>
<dbReference type="SUPFAM" id="SSF52317">
    <property type="entry name" value="Class I glutamine amidotransferase-like"/>
    <property type="match status" value="2"/>
</dbReference>
<dbReference type="STRING" id="37001.A0A1A9W3U5"/>
<dbReference type="GO" id="GO:0005739">
    <property type="term" value="C:mitochondrion"/>
    <property type="evidence" value="ECO:0007669"/>
    <property type="project" value="TreeGrafter"/>
</dbReference>
<dbReference type="VEuPathDB" id="VectorBase:GBRI005382"/>
<dbReference type="GO" id="GO:0046295">
    <property type="term" value="P:glycolate biosynthetic process"/>
    <property type="evidence" value="ECO:0007669"/>
    <property type="project" value="TreeGrafter"/>
</dbReference>
<dbReference type="PANTHER" id="PTHR48094:SF12">
    <property type="entry name" value="PARKINSON DISEASE PROTEIN 7 HOMOLOG"/>
    <property type="match status" value="1"/>
</dbReference>
<keyword evidence="6" id="KW-1185">Reference proteome</keyword>
<dbReference type="NCBIfam" id="TIGR01383">
    <property type="entry name" value="not_thiJ"/>
    <property type="match status" value="2"/>
</dbReference>
<dbReference type="InterPro" id="IPR006287">
    <property type="entry name" value="DJ-1"/>
</dbReference>